<organism evidence="3 4">
    <name type="scientific">Gracilimonas sediminicola</name>
    <dbReference type="NCBI Taxonomy" id="2952158"/>
    <lineage>
        <taxon>Bacteria</taxon>
        <taxon>Pseudomonadati</taxon>
        <taxon>Balneolota</taxon>
        <taxon>Balneolia</taxon>
        <taxon>Balneolales</taxon>
        <taxon>Balneolaceae</taxon>
        <taxon>Gracilimonas</taxon>
    </lineage>
</organism>
<keyword evidence="3" id="KW-0223">Dioxygenase</keyword>
<keyword evidence="1" id="KW-0597">Phosphoprotein</keyword>
<evidence type="ECO:0000256" key="1">
    <source>
        <dbReference type="PROSITE-ProRule" id="PRU00110"/>
    </source>
</evidence>
<protein>
    <submittedName>
        <fullName evidence="3">Taurine dioxygenase</fullName>
    </submittedName>
</protein>
<dbReference type="GO" id="GO:0004672">
    <property type="term" value="F:protein kinase activity"/>
    <property type="evidence" value="ECO:0007669"/>
    <property type="project" value="UniProtKB-ARBA"/>
</dbReference>
<dbReference type="GO" id="GO:0000160">
    <property type="term" value="P:phosphorelay signal transduction system"/>
    <property type="evidence" value="ECO:0007669"/>
    <property type="project" value="InterPro"/>
</dbReference>
<dbReference type="InterPro" id="IPR008207">
    <property type="entry name" value="Sig_transdc_His_kin_Hpt_dom"/>
</dbReference>
<accession>A0A9X2L5P8</accession>
<sequence length="115" mass="13345">MSSNKKLVDFSGLSDMLYGEEKYIKEFAEAAISSFSEFSENYKKFLLARDETNFRKAGHKIKPVTQMLGLEQILEEYEHAKTLIWDEKPQNELETSADKVQQICSEVIKELEEET</sequence>
<feature type="modified residue" description="Phosphohistidine" evidence="1">
    <location>
        <position position="59"/>
    </location>
</feature>
<comment type="caution">
    <text evidence="3">The sequence shown here is derived from an EMBL/GenBank/DDBJ whole genome shotgun (WGS) entry which is preliminary data.</text>
</comment>
<feature type="domain" description="HPt" evidence="2">
    <location>
        <begin position="20"/>
        <end position="115"/>
    </location>
</feature>
<proteinExistence type="predicted"/>
<dbReference type="InterPro" id="IPR036641">
    <property type="entry name" value="HPT_dom_sf"/>
</dbReference>
<dbReference type="EMBL" id="JANDBC010000003">
    <property type="protein sequence ID" value="MCP9292851.1"/>
    <property type="molecule type" value="Genomic_DNA"/>
</dbReference>
<dbReference type="GO" id="GO:0051213">
    <property type="term" value="F:dioxygenase activity"/>
    <property type="evidence" value="ECO:0007669"/>
    <property type="project" value="UniProtKB-KW"/>
</dbReference>
<keyword evidence="3" id="KW-0560">Oxidoreductase</keyword>
<dbReference type="RefSeq" id="WP_255135750.1">
    <property type="nucleotide sequence ID" value="NZ_JANDBC010000003.1"/>
</dbReference>
<gene>
    <name evidence="3" type="ORF">NM125_14770</name>
</gene>
<evidence type="ECO:0000313" key="3">
    <source>
        <dbReference type="EMBL" id="MCP9292851.1"/>
    </source>
</evidence>
<reference evidence="3" key="1">
    <citation type="submission" date="2022-06" db="EMBL/GenBank/DDBJ databases">
        <title>Gracilimonas sp. CAU 1638 isolated from sea sediment.</title>
        <authorList>
            <person name="Kim W."/>
        </authorList>
    </citation>
    <scope>NUCLEOTIDE SEQUENCE</scope>
    <source>
        <strain evidence="3">CAU 1638</strain>
    </source>
</reference>
<name>A0A9X2L5P8_9BACT</name>
<dbReference type="PROSITE" id="PS50894">
    <property type="entry name" value="HPT"/>
    <property type="match status" value="1"/>
</dbReference>
<dbReference type="Gene3D" id="1.20.120.160">
    <property type="entry name" value="HPT domain"/>
    <property type="match status" value="1"/>
</dbReference>
<dbReference type="AlphaFoldDB" id="A0A9X2L5P8"/>
<keyword evidence="4" id="KW-1185">Reference proteome</keyword>
<dbReference type="SUPFAM" id="SSF47226">
    <property type="entry name" value="Histidine-containing phosphotransfer domain, HPT domain"/>
    <property type="match status" value="1"/>
</dbReference>
<dbReference type="Proteomes" id="UP001139125">
    <property type="component" value="Unassembled WGS sequence"/>
</dbReference>
<evidence type="ECO:0000313" key="4">
    <source>
        <dbReference type="Proteomes" id="UP001139125"/>
    </source>
</evidence>
<evidence type="ECO:0000259" key="2">
    <source>
        <dbReference type="PROSITE" id="PS50894"/>
    </source>
</evidence>